<evidence type="ECO:0000259" key="13">
    <source>
        <dbReference type="PROSITE" id="PS51192"/>
    </source>
</evidence>
<evidence type="ECO:0000256" key="1">
    <source>
        <dbReference type="ARBA" id="ARBA00005446"/>
    </source>
</evidence>
<accession>A0A0G1L6E1</accession>
<evidence type="ECO:0000256" key="2">
    <source>
        <dbReference type="ARBA" id="ARBA00022723"/>
    </source>
</evidence>
<evidence type="ECO:0000313" key="15">
    <source>
        <dbReference type="EMBL" id="KKT91353.1"/>
    </source>
</evidence>
<dbReference type="GO" id="GO:0046872">
    <property type="term" value="F:metal ion binding"/>
    <property type="evidence" value="ECO:0007669"/>
    <property type="project" value="UniProtKB-KW"/>
</dbReference>
<dbReference type="PROSITE" id="PS51192">
    <property type="entry name" value="HELICASE_ATP_BIND_1"/>
    <property type="match status" value="1"/>
</dbReference>
<comment type="caution">
    <text evidence="15">The sequence shown here is derived from an EMBL/GenBank/DDBJ whole genome shotgun (WGS) entry which is preliminary data.</text>
</comment>
<keyword evidence="2" id="KW-0479">Metal-binding</keyword>
<dbReference type="GO" id="GO:0005524">
    <property type="term" value="F:ATP binding"/>
    <property type="evidence" value="ECO:0007669"/>
    <property type="project" value="UniProtKB-KW"/>
</dbReference>
<dbReference type="GO" id="GO:0016787">
    <property type="term" value="F:hydrolase activity"/>
    <property type="evidence" value="ECO:0007669"/>
    <property type="project" value="UniProtKB-KW"/>
</dbReference>
<dbReference type="SMART" id="SM00487">
    <property type="entry name" value="DEXDc"/>
    <property type="match status" value="1"/>
</dbReference>
<dbReference type="EC" id="5.6.2.4" evidence="10"/>
<evidence type="ECO:0000256" key="9">
    <source>
        <dbReference type="ARBA" id="ARBA00034617"/>
    </source>
</evidence>
<dbReference type="InterPro" id="IPR011545">
    <property type="entry name" value="DEAD/DEAH_box_helicase_dom"/>
</dbReference>
<dbReference type="Proteomes" id="UP000033966">
    <property type="component" value="Unassembled WGS sequence"/>
</dbReference>
<dbReference type="Pfam" id="PF00270">
    <property type="entry name" value="DEAD"/>
    <property type="match status" value="1"/>
</dbReference>
<dbReference type="PANTHER" id="PTHR13710:SF105">
    <property type="entry name" value="ATP-DEPENDENT DNA HELICASE Q1"/>
    <property type="match status" value="1"/>
</dbReference>
<protein>
    <recommendedName>
        <fullName evidence="11">ATP-dependent DNA helicase RecQ</fullName>
        <ecNumber evidence="10">5.6.2.4</ecNumber>
    </recommendedName>
    <alternativeName>
        <fullName evidence="12">DNA 3'-5' helicase RecQ</fullName>
    </alternativeName>
</protein>
<evidence type="ECO:0000256" key="4">
    <source>
        <dbReference type="ARBA" id="ARBA00022801"/>
    </source>
</evidence>
<feature type="domain" description="Helicase C-terminal" evidence="14">
    <location>
        <begin position="214"/>
        <end position="362"/>
    </location>
</feature>
<dbReference type="GO" id="GO:0006281">
    <property type="term" value="P:DNA repair"/>
    <property type="evidence" value="ECO:0007669"/>
    <property type="project" value="TreeGrafter"/>
</dbReference>
<dbReference type="Gene3D" id="3.40.50.300">
    <property type="entry name" value="P-loop containing nucleotide triphosphate hydrolases"/>
    <property type="match status" value="2"/>
</dbReference>
<dbReference type="InterPro" id="IPR004589">
    <property type="entry name" value="DNA_helicase_ATP-dep_RecQ"/>
</dbReference>
<dbReference type="SUPFAM" id="SSF52540">
    <property type="entry name" value="P-loop containing nucleoside triphosphate hydrolases"/>
    <property type="match status" value="1"/>
</dbReference>
<feature type="domain" description="Helicase ATP-binding" evidence="13">
    <location>
        <begin position="23"/>
        <end position="191"/>
    </location>
</feature>
<evidence type="ECO:0000256" key="11">
    <source>
        <dbReference type="ARBA" id="ARBA00044535"/>
    </source>
</evidence>
<keyword evidence="4" id="KW-0378">Hydrolase</keyword>
<comment type="catalytic activity">
    <reaction evidence="9">
        <text>Couples ATP hydrolysis with the unwinding of duplex DNA by translocating in the 3'-5' direction.</text>
        <dbReference type="EC" id="5.6.2.4"/>
    </reaction>
</comment>
<dbReference type="InterPro" id="IPR014001">
    <property type="entry name" value="Helicase_ATP-bd"/>
</dbReference>
<evidence type="ECO:0000256" key="3">
    <source>
        <dbReference type="ARBA" id="ARBA00022741"/>
    </source>
</evidence>
<dbReference type="CDD" id="cd17920">
    <property type="entry name" value="DEXHc_RecQ"/>
    <property type="match status" value="1"/>
</dbReference>
<gene>
    <name evidence="15" type="ORF">UW92_C0013G0002</name>
</gene>
<organism evidence="15 16">
    <name type="scientific">Candidatus Jorgensenbacteria bacterium GW2011_GWA2_45_13</name>
    <dbReference type="NCBI Taxonomy" id="1618662"/>
    <lineage>
        <taxon>Bacteria</taxon>
        <taxon>Candidatus Joergenseniibacteriota</taxon>
    </lineage>
</organism>
<evidence type="ECO:0000256" key="12">
    <source>
        <dbReference type="ARBA" id="ARBA00044550"/>
    </source>
</evidence>
<dbReference type="Pfam" id="PF16124">
    <property type="entry name" value="RecQ_Zn_bind"/>
    <property type="match status" value="1"/>
</dbReference>
<evidence type="ECO:0000259" key="14">
    <source>
        <dbReference type="PROSITE" id="PS51194"/>
    </source>
</evidence>
<name>A0A0G1L6E1_9BACT</name>
<keyword evidence="6" id="KW-0067">ATP-binding</keyword>
<dbReference type="GO" id="GO:0006310">
    <property type="term" value="P:DNA recombination"/>
    <property type="evidence" value="ECO:0007669"/>
    <property type="project" value="InterPro"/>
</dbReference>
<dbReference type="NCBIfam" id="TIGR00614">
    <property type="entry name" value="recQ_fam"/>
    <property type="match status" value="1"/>
</dbReference>
<dbReference type="CDD" id="cd18794">
    <property type="entry name" value="SF2_C_RecQ"/>
    <property type="match status" value="1"/>
</dbReference>
<evidence type="ECO:0000256" key="6">
    <source>
        <dbReference type="ARBA" id="ARBA00022840"/>
    </source>
</evidence>
<evidence type="ECO:0000256" key="5">
    <source>
        <dbReference type="ARBA" id="ARBA00022806"/>
    </source>
</evidence>
<dbReference type="InterPro" id="IPR001650">
    <property type="entry name" value="Helicase_C-like"/>
</dbReference>
<dbReference type="EMBL" id="LCKF01000013">
    <property type="protein sequence ID" value="KKT91353.1"/>
    <property type="molecule type" value="Genomic_DNA"/>
</dbReference>
<dbReference type="PANTHER" id="PTHR13710">
    <property type="entry name" value="DNA HELICASE RECQ FAMILY MEMBER"/>
    <property type="match status" value="1"/>
</dbReference>
<dbReference type="FunFam" id="3.40.50.300:FF:000296">
    <property type="entry name" value="ATP-dependent DNA helicase RecQ"/>
    <property type="match status" value="1"/>
</dbReference>
<dbReference type="Pfam" id="PF00271">
    <property type="entry name" value="Helicase_C"/>
    <property type="match status" value="1"/>
</dbReference>
<evidence type="ECO:0000256" key="7">
    <source>
        <dbReference type="ARBA" id="ARBA00023125"/>
    </source>
</evidence>
<sequence>MIRNTLKKHFGFDNFLPFQEDIIADVLQCKNVLAILPTGAGKSLCYQLPAMEFSGTALVVSPLISLMKDQVSALVENGIQAAYLNSSLGVHEAREIRERVLNGKVKVLYVAPERLMKDEFLDFIVSIGISLIAVDEAHCISEWGHDFRPEYRKLNLLRERFPSVSMIALTATATKKVREDIIRQLGFEEGKYETHIGSFDRKNLHYSIRGKQNAYYHILGYIEDHPGASGIIYCHSRKSVERMAEDLLADGVEAVPYHAGLPQKERAQNQEKFQSGEARVIVATIAFGMGIDKPDVRFVIHYDMPKNLEGYYQETGRAGRDGKPSDCILFFSYSDRIKHEYFISQKSATQALVAKYQLDKMVDFCTGVDCRRKILLGYFGSLRIQIETEKGREERFFVKICDWWYTGKYMNKAKKVAKKKHQKKKGKKVSLRYR</sequence>
<evidence type="ECO:0000256" key="10">
    <source>
        <dbReference type="ARBA" id="ARBA00034808"/>
    </source>
</evidence>
<dbReference type="SMART" id="SM00490">
    <property type="entry name" value="HELICc"/>
    <property type="match status" value="1"/>
</dbReference>
<keyword evidence="7" id="KW-0238">DNA-binding</keyword>
<dbReference type="PATRIC" id="fig|1618662.3.peg.291"/>
<reference evidence="15 16" key="1">
    <citation type="journal article" date="2015" name="Nature">
        <title>rRNA introns, odd ribosomes, and small enigmatic genomes across a large radiation of phyla.</title>
        <authorList>
            <person name="Brown C.T."/>
            <person name="Hug L.A."/>
            <person name="Thomas B.C."/>
            <person name="Sharon I."/>
            <person name="Castelle C.J."/>
            <person name="Singh A."/>
            <person name="Wilkins M.J."/>
            <person name="Williams K.H."/>
            <person name="Banfield J.F."/>
        </authorList>
    </citation>
    <scope>NUCLEOTIDE SEQUENCE [LARGE SCALE GENOMIC DNA]</scope>
</reference>
<dbReference type="InterPro" id="IPR027417">
    <property type="entry name" value="P-loop_NTPase"/>
</dbReference>
<dbReference type="AlphaFoldDB" id="A0A0G1L6E1"/>
<evidence type="ECO:0000256" key="8">
    <source>
        <dbReference type="ARBA" id="ARBA00023235"/>
    </source>
</evidence>
<dbReference type="GO" id="GO:0043138">
    <property type="term" value="F:3'-5' DNA helicase activity"/>
    <property type="evidence" value="ECO:0007669"/>
    <property type="project" value="UniProtKB-EC"/>
</dbReference>
<keyword evidence="8" id="KW-0413">Isomerase</keyword>
<dbReference type="PROSITE" id="PS51194">
    <property type="entry name" value="HELICASE_CTER"/>
    <property type="match status" value="1"/>
</dbReference>
<dbReference type="InterPro" id="IPR032284">
    <property type="entry name" value="RecQ_Zn-bd"/>
</dbReference>
<dbReference type="GO" id="GO:0003677">
    <property type="term" value="F:DNA binding"/>
    <property type="evidence" value="ECO:0007669"/>
    <property type="project" value="UniProtKB-KW"/>
</dbReference>
<dbReference type="GO" id="GO:0009378">
    <property type="term" value="F:four-way junction helicase activity"/>
    <property type="evidence" value="ECO:0007669"/>
    <property type="project" value="TreeGrafter"/>
</dbReference>
<keyword evidence="3" id="KW-0547">Nucleotide-binding</keyword>
<proteinExistence type="inferred from homology"/>
<dbReference type="GO" id="GO:0005694">
    <property type="term" value="C:chromosome"/>
    <property type="evidence" value="ECO:0007669"/>
    <property type="project" value="TreeGrafter"/>
</dbReference>
<evidence type="ECO:0000313" key="16">
    <source>
        <dbReference type="Proteomes" id="UP000033966"/>
    </source>
</evidence>
<dbReference type="FunFam" id="3.40.50.300:FF:000156">
    <property type="entry name" value="ATP-dependent DNA helicase recQ"/>
    <property type="match status" value="1"/>
</dbReference>
<keyword evidence="5 15" id="KW-0347">Helicase</keyword>
<dbReference type="GO" id="GO:0005737">
    <property type="term" value="C:cytoplasm"/>
    <property type="evidence" value="ECO:0007669"/>
    <property type="project" value="TreeGrafter"/>
</dbReference>
<comment type="similarity">
    <text evidence="1">Belongs to the helicase family. RecQ subfamily.</text>
</comment>